<organism evidence="1 2">
    <name type="scientific">Actinoplanes sandaracinus</name>
    <dbReference type="NCBI Taxonomy" id="3045177"/>
    <lineage>
        <taxon>Bacteria</taxon>
        <taxon>Bacillati</taxon>
        <taxon>Actinomycetota</taxon>
        <taxon>Actinomycetes</taxon>
        <taxon>Micromonosporales</taxon>
        <taxon>Micromonosporaceae</taxon>
        <taxon>Actinoplanes</taxon>
    </lineage>
</organism>
<sequence>MTEAAHLPLREVVRRVGALPGVRPRRFVPLLLPMWAVEVVATVREAHAYDVFDRYLTRAVAEAGLSGVGELAVFFGVEPVLVERAARFLEGIGHVRRDAGTITLTALGRRSMADGRRYHLSPGRRLALRFDGGAAEPVPWAHAVHAVWLGEPALTLPDGTVFAPVPARATLAPDAVRHLLSRADVAEFTGPAVPVEIEPSEPRAVWLPVYLVECEDDPLVFGKAVDGPDPYLLQVYRRCAGESDLNLPQCGDRHGP</sequence>
<evidence type="ECO:0000313" key="1">
    <source>
        <dbReference type="EMBL" id="MDI6101039.1"/>
    </source>
</evidence>
<protein>
    <submittedName>
        <fullName evidence="1">Uncharacterized protein</fullName>
    </submittedName>
</protein>
<accession>A0ABT6WMT7</accession>
<dbReference type="EMBL" id="JASCTH010000013">
    <property type="protein sequence ID" value="MDI6101039.1"/>
    <property type="molecule type" value="Genomic_DNA"/>
</dbReference>
<comment type="caution">
    <text evidence="1">The sequence shown here is derived from an EMBL/GenBank/DDBJ whole genome shotgun (WGS) entry which is preliminary data.</text>
</comment>
<proteinExistence type="predicted"/>
<evidence type="ECO:0000313" key="2">
    <source>
        <dbReference type="Proteomes" id="UP001241758"/>
    </source>
</evidence>
<dbReference type="RefSeq" id="WP_282761873.1">
    <property type="nucleotide sequence ID" value="NZ_JASCTH010000013.1"/>
</dbReference>
<gene>
    <name evidence="1" type="ORF">QLQ12_20710</name>
</gene>
<dbReference type="Proteomes" id="UP001241758">
    <property type="component" value="Unassembled WGS sequence"/>
</dbReference>
<keyword evidence="2" id="KW-1185">Reference proteome</keyword>
<reference evidence="1 2" key="1">
    <citation type="submission" date="2023-05" db="EMBL/GenBank/DDBJ databases">
        <title>Actinoplanes sp. NEAU-A12 genome sequencing.</title>
        <authorList>
            <person name="Wang Z.-S."/>
        </authorList>
    </citation>
    <scope>NUCLEOTIDE SEQUENCE [LARGE SCALE GENOMIC DNA]</scope>
    <source>
        <strain evidence="1 2">NEAU-A12</strain>
    </source>
</reference>
<name>A0ABT6WMT7_9ACTN</name>